<dbReference type="Proteomes" id="UP000253570">
    <property type="component" value="Unassembled WGS sequence"/>
</dbReference>
<evidence type="ECO:0000256" key="3">
    <source>
        <dbReference type="HAMAP-Rule" id="MF_00197"/>
    </source>
</evidence>
<dbReference type="EC" id="5.1.1.7" evidence="3 4"/>
<feature type="site" description="Could be important to modulate the pK values of the two catalytic cysteine residues" evidence="3">
    <location>
        <position position="214"/>
    </location>
</feature>
<dbReference type="NCBIfam" id="TIGR00652">
    <property type="entry name" value="DapF"/>
    <property type="match status" value="1"/>
</dbReference>
<dbReference type="InterPro" id="IPR001653">
    <property type="entry name" value="DAP_epimerase_DapF"/>
</dbReference>
<protein>
    <recommendedName>
        <fullName evidence="3 4">Diaminopimelate epimerase</fullName>
        <shortName evidence="3">DAP epimerase</shortName>
        <ecNumber evidence="3 4">5.1.1.7</ecNumber>
    </recommendedName>
    <alternativeName>
        <fullName evidence="3">PLP-independent amino acid racemase</fullName>
    </alternativeName>
</protein>
<dbReference type="UniPathway" id="UPA00034">
    <property type="reaction ID" value="UER00025"/>
</dbReference>
<dbReference type="GO" id="GO:0005829">
    <property type="term" value="C:cytosol"/>
    <property type="evidence" value="ECO:0007669"/>
    <property type="project" value="TreeGrafter"/>
</dbReference>
<dbReference type="Pfam" id="PF01678">
    <property type="entry name" value="DAP_epimerase"/>
    <property type="match status" value="2"/>
</dbReference>
<dbReference type="Gene3D" id="3.10.310.10">
    <property type="entry name" value="Diaminopimelate Epimerase, Chain A, domain 1"/>
    <property type="match status" value="2"/>
</dbReference>
<feature type="binding site" evidence="3">
    <location>
        <begin position="214"/>
        <end position="215"/>
    </location>
    <ligand>
        <name>substrate</name>
    </ligand>
</feature>
<feature type="binding site" evidence="3">
    <location>
        <position position="67"/>
    </location>
    <ligand>
        <name>substrate</name>
    </ligand>
</feature>
<comment type="subcellular location">
    <subcellularLocation>
        <location evidence="3">Cytoplasm</location>
    </subcellularLocation>
</comment>
<dbReference type="GO" id="GO:0008837">
    <property type="term" value="F:diaminopimelate epimerase activity"/>
    <property type="evidence" value="ECO:0007669"/>
    <property type="project" value="UniProtKB-UniRule"/>
</dbReference>
<keyword evidence="2 3" id="KW-0413">Isomerase</keyword>
<feature type="site" description="Could be important to modulate the pK values of the two catalytic cysteine residues" evidence="3">
    <location>
        <position position="165"/>
    </location>
</feature>
<comment type="caution">
    <text evidence="5">The sequence shown here is derived from an EMBL/GenBank/DDBJ whole genome shotgun (WGS) entry which is preliminary data.</text>
</comment>
<gene>
    <name evidence="3 5" type="primary">dapF</name>
    <name evidence="5" type="ORF">DBW71_01320</name>
</gene>
<sequence>MLPKKIKFYKMNGLGNEFVIIDNLNLDHEIDAKLIKRLSKKSTGPGCDQLISIDNAYENRIKIRVWNQDASEAEVCGNASRCVAKLFFEKEDHEIIEISTGKSKHICKKMANNQIIINMGQPSTSWKSIPTNYSSEDVLKFDYNFGIKELVGQHLPSLVNIGNPHIIFWLDNVDKISYQKLGPLIENHDIFPEKINVNFAQIIDPNQIGLIVWERGAGLTKACGSGASAVAYAGYKLNMVNSNVDIKLPGGILNVSIDEENYVYKSGPAELEYIEYYTGKNINEE</sequence>
<organism evidence="5 6">
    <name type="scientific">PS1 clade bacterium</name>
    <dbReference type="NCBI Taxonomy" id="2175152"/>
    <lineage>
        <taxon>Bacteria</taxon>
        <taxon>Pseudomonadati</taxon>
        <taxon>Pseudomonadota</taxon>
        <taxon>Alphaproteobacteria</taxon>
        <taxon>PS1 clade</taxon>
    </lineage>
</organism>
<dbReference type="AlphaFoldDB" id="A0A368DRW7"/>
<feature type="active site" description="Proton donor" evidence="3">
    <location>
        <position position="76"/>
    </location>
</feature>
<evidence type="ECO:0000256" key="2">
    <source>
        <dbReference type="ARBA" id="ARBA00023235"/>
    </source>
</evidence>
<comment type="subunit">
    <text evidence="3">Homodimer.</text>
</comment>
<comment type="similarity">
    <text evidence="1 3">Belongs to the diaminopimelate epimerase family.</text>
</comment>
<evidence type="ECO:0000313" key="5">
    <source>
        <dbReference type="EMBL" id="RCL74394.1"/>
    </source>
</evidence>
<dbReference type="EMBL" id="QOQD01000002">
    <property type="protein sequence ID" value="RCL74394.1"/>
    <property type="molecule type" value="Genomic_DNA"/>
</dbReference>
<reference evidence="5 6" key="1">
    <citation type="journal article" date="2018" name="Microbiome">
        <title>Fine metagenomic profile of the Mediterranean stratified and mixed water columns revealed by assembly and recruitment.</title>
        <authorList>
            <person name="Haro-Moreno J.M."/>
            <person name="Lopez-Perez M."/>
            <person name="De La Torre J.R."/>
            <person name="Picazo A."/>
            <person name="Camacho A."/>
            <person name="Rodriguez-Valera F."/>
        </authorList>
    </citation>
    <scope>NUCLEOTIDE SEQUENCE [LARGE SCALE GENOMIC DNA]</scope>
    <source>
        <strain evidence="5">MED-G57</strain>
    </source>
</reference>
<dbReference type="SUPFAM" id="SSF54506">
    <property type="entry name" value="Diaminopimelate epimerase-like"/>
    <property type="match status" value="2"/>
</dbReference>
<feature type="binding site" evidence="3">
    <location>
        <begin position="77"/>
        <end position="78"/>
    </location>
    <ligand>
        <name>substrate</name>
    </ligand>
</feature>
<evidence type="ECO:0000256" key="1">
    <source>
        <dbReference type="ARBA" id="ARBA00010219"/>
    </source>
</evidence>
<comment type="pathway">
    <text evidence="3">Amino-acid biosynthesis; L-lysine biosynthesis via DAP pathway; DL-2,6-diaminopimelate from LL-2,6-diaminopimelate: step 1/1.</text>
</comment>
<feature type="binding site" evidence="3">
    <location>
        <begin position="224"/>
        <end position="225"/>
    </location>
    <ligand>
        <name>substrate</name>
    </ligand>
</feature>
<comment type="catalytic activity">
    <reaction evidence="3">
        <text>(2S,6S)-2,6-diaminopimelate = meso-2,6-diaminopimelate</text>
        <dbReference type="Rhea" id="RHEA:15393"/>
        <dbReference type="ChEBI" id="CHEBI:57609"/>
        <dbReference type="ChEBI" id="CHEBI:57791"/>
        <dbReference type="EC" id="5.1.1.7"/>
    </reaction>
</comment>
<feature type="binding site" evidence="3">
    <location>
        <position position="49"/>
    </location>
    <ligand>
        <name>substrate</name>
    </ligand>
</feature>
<feature type="binding site" evidence="3">
    <location>
        <position position="163"/>
    </location>
    <ligand>
        <name>substrate</name>
    </ligand>
</feature>
<proteinExistence type="inferred from homology"/>
<keyword evidence="3" id="KW-0963">Cytoplasm</keyword>
<dbReference type="PANTHER" id="PTHR31689:SF0">
    <property type="entry name" value="DIAMINOPIMELATE EPIMERASE"/>
    <property type="match status" value="1"/>
</dbReference>
<evidence type="ECO:0000313" key="6">
    <source>
        <dbReference type="Proteomes" id="UP000253570"/>
    </source>
</evidence>
<evidence type="ECO:0000256" key="4">
    <source>
        <dbReference type="NCBIfam" id="TIGR00652"/>
    </source>
</evidence>
<accession>A0A368DRW7</accession>
<feature type="active site" description="Proton acceptor" evidence="3">
    <location>
        <position position="223"/>
    </location>
</feature>
<dbReference type="GO" id="GO:0009089">
    <property type="term" value="P:lysine biosynthetic process via diaminopimelate"/>
    <property type="evidence" value="ECO:0007669"/>
    <property type="project" value="UniProtKB-UniRule"/>
</dbReference>
<dbReference type="PANTHER" id="PTHR31689">
    <property type="entry name" value="DIAMINOPIMELATE EPIMERASE, CHLOROPLASTIC"/>
    <property type="match status" value="1"/>
</dbReference>
<name>A0A368DRW7_9PROT</name>
<feature type="binding site" evidence="3">
    <location>
        <position position="196"/>
    </location>
    <ligand>
        <name>substrate</name>
    </ligand>
</feature>
<dbReference type="HAMAP" id="MF_00197">
    <property type="entry name" value="DAP_epimerase"/>
    <property type="match status" value="1"/>
</dbReference>
<keyword evidence="3" id="KW-0457">Lysine biosynthesis</keyword>
<feature type="binding site" evidence="3">
    <location>
        <position position="16"/>
    </location>
    <ligand>
        <name>substrate</name>
    </ligand>
</feature>
<comment type="function">
    <text evidence="3">Catalyzes the stereoinversion of LL-2,6-diaminopimelate (L,L-DAP) to meso-diaminopimelate (meso-DAP), a precursor of L-lysine and an essential component of the bacterial peptidoglycan.</text>
</comment>
<keyword evidence="3" id="KW-0028">Amino-acid biosynthesis</keyword>